<keyword evidence="3" id="KW-0444">Lipid biosynthesis</keyword>
<dbReference type="PANTHER" id="PTHR12317:SF36">
    <property type="entry name" value="2-ACYLGLYCEROL O-ACYLTRANSFERASE 3"/>
    <property type="match status" value="1"/>
</dbReference>
<feature type="transmembrane region" description="Helical" evidence="11">
    <location>
        <begin position="24"/>
        <end position="44"/>
    </location>
</feature>
<proteinExistence type="inferred from homology"/>
<evidence type="ECO:0000256" key="5">
    <source>
        <dbReference type="ARBA" id="ARBA00022692"/>
    </source>
</evidence>
<dbReference type="PANTHER" id="PTHR12317">
    <property type="entry name" value="DIACYLGLYCEROL O-ACYLTRANSFERASE"/>
    <property type="match status" value="1"/>
</dbReference>
<dbReference type="CDD" id="cd07987">
    <property type="entry name" value="LPLAT_MGAT-like"/>
    <property type="match status" value="1"/>
</dbReference>
<comment type="subcellular location">
    <subcellularLocation>
        <location evidence="1 11">Endoplasmic reticulum membrane</location>
        <topology evidence="1 11">Multi-pass membrane protein</topology>
    </subcellularLocation>
</comment>
<keyword evidence="6 11" id="KW-0256">Endoplasmic reticulum</keyword>
<evidence type="ECO:0000313" key="12">
    <source>
        <dbReference type="Ensembl" id="ENSECRP00000012151.1"/>
    </source>
</evidence>
<evidence type="ECO:0000256" key="4">
    <source>
        <dbReference type="ARBA" id="ARBA00022679"/>
    </source>
</evidence>
<reference evidence="12" key="1">
    <citation type="submission" date="2021-06" db="EMBL/GenBank/DDBJ databases">
        <authorList>
            <consortium name="Wellcome Sanger Institute Data Sharing"/>
        </authorList>
    </citation>
    <scope>NUCLEOTIDE SEQUENCE [LARGE SCALE GENOMIC DNA]</scope>
</reference>
<evidence type="ECO:0000256" key="6">
    <source>
        <dbReference type="ARBA" id="ARBA00022824"/>
    </source>
</evidence>
<evidence type="ECO:0000256" key="8">
    <source>
        <dbReference type="ARBA" id="ARBA00023098"/>
    </source>
</evidence>
<name>A0A8C4S657_ERPCA</name>
<keyword evidence="7 11" id="KW-1133">Transmembrane helix</keyword>
<dbReference type="InterPro" id="IPR007130">
    <property type="entry name" value="DAGAT"/>
</dbReference>
<keyword evidence="10" id="KW-0012">Acyltransferase</keyword>
<dbReference type="Ensembl" id="ENSECRT00000012349.1">
    <property type="protein sequence ID" value="ENSECRP00000012151.1"/>
    <property type="gene ID" value="ENSECRG00000008097.1"/>
</dbReference>
<organism evidence="12 13">
    <name type="scientific">Erpetoichthys calabaricus</name>
    <name type="common">Rope fish</name>
    <name type="synonym">Calamoichthys calabaricus</name>
    <dbReference type="NCBI Taxonomy" id="27687"/>
    <lineage>
        <taxon>Eukaryota</taxon>
        <taxon>Metazoa</taxon>
        <taxon>Chordata</taxon>
        <taxon>Craniata</taxon>
        <taxon>Vertebrata</taxon>
        <taxon>Euteleostomi</taxon>
        <taxon>Actinopterygii</taxon>
        <taxon>Polypteriformes</taxon>
        <taxon>Polypteridae</taxon>
        <taxon>Erpetoichthys</taxon>
    </lineage>
</organism>
<dbReference type="AlphaFoldDB" id="A0A8C4S657"/>
<reference evidence="12" key="2">
    <citation type="submission" date="2025-08" db="UniProtKB">
        <authorList>
            <consortium name="Ensembl"/>
        </authorList>
    </citation>
    <scope>IDENTIFICATION</scope>
</reference>
<evidence type="ECO:0000256" key="10">
    <source>
        <dbReference type="ARBA" id="ARBA00023315"/>
    </source>
</evidence>
<keyword evidence="5 11" id="KW-0812">Transmembrane</keyword>
<evidence type="ECO:0000256" key="7">
    <source>
        <dbReference type="ARBA" id="ARBA00022989"/>
    </source>
</evidence>
<accession>A0A8C4S657</accession>
<dbReference type="GO" id="GO:0005789">
    <property type="term" value="C:endoplasmic reticulum membrane"/>
    <property type="evidence" value="ECO:0007669"/>
    <property type="project" value="UniProtKB-SubCell"/>
</dbReference>
<dbReference type="GeneTree" id="ENSGT01030000234582"/>
<sequence length="338" mass="38483">MSSLEKQKVCEKSKSKEFIEKISVLQWVLTFLAMGIFCTLFVVYLMFTSLWILSVIYFTWLIMDWDTPEKGGRRFSWVRRWSVWRHFRDYYPIKLVKTAELSPHKNYVLGYHPHGIMCAGAFSNFSTEATNFSVTFPGIRPYLATLAGMFKLPLYREYLMSAGMCPVSKPSLEYILSQNGTGNAVVIVTGGAAESLNCTSGLNQLVLKNRKGFVKLAVEYGADLVPVYSFGENEIFQQVIFEPGSWGRSLQTAFYKYIGFAPCIFKGKGVLLSQWGLLPFPTQIITVVGKPISVQEVKNAPKEVVDHYHKLYMDAVLELFNDYKQECGLTEQHELKII</sequence>
<comment type="caution">
    <text evidence="11">Lacks conserved residue(s) required for the propagation of feature annotation.</text>
</comment>
<keyword evidence="9 11" id="KW-0472">Membrane</keyword>
<evidence type="ECO:0000256" key="2">
    <source>
        <dbReference type="ARBA" id="ARBA00005420"/>
    </source>
</evidence>
<dbReference type="GO" id="GO:0004144">
    <property type="term" value="F:diacylglycerol O-acyltransferase activity"/>
    <property type="evidence" value="ECO:0007669"/>
    <property type="project" value="TreeGrafter"/>
</dbReference>
<dbReference type="Proteomes" id="UP000694620">
    <property type="component" value="Chromosome 3"/>
</dbReference>
<reference evidence="12" key="3">
    <citation type="submission" date="2025-09" db="UniProtKB">
        <authorList>
            <consortium name="Ensembl"/>
        </authorList>
    </citation>
    <scope>IDENTIFICATION</scope>
</reference>
<dbReference type="GO" id="GO:0019432">
    <property type="term" value="P:triglyceride biosynthetic process"/>
    <property type="evidence" value="ECO:0007669"/>
    <property type="project" value="TreeGrafter"/>
</dbReference>
<gene>
    <name evidence="12" type="primary">LOC114648912</name>
</gene>
<evidence type="ECO:0000256" key="1">
    <source>
        <dbReference type="ARBA" id="ARBA00004477"/>
    </source>
</evidence>
<keyword evidence="4 11" id="KW-0808">Transferase</keyword>
<keyword evidence="13" id="KW-1185">Reference proteome</keyword>
<evidence type="ECO:0000256" key="3">
    <source>
        <dbReference type="ARBA" id="ARBA00022516"/>
    </source>
</evidence>
<evidence type="ECO:0000256" key="11">
    <source>
        <dbReference type="RuleBase" id="RU367023"/>
    </source>
</evidence>
<evidence type="ECO:0000256" key="9">
    <source>
        <dbReference type="ARBA" id="ARBA00023136"/>
    </source>
</evidence>
<protein>
    <recommendedName>
        <fullName evidence="11">Acyltransferase</fullName>
        <ecNumber evidence="11">2.3.1.-</ecNumber>
    </recommendedName>
</protein>
<comment type="similarity">
    <text evidence="2 11">Belongs to the diacylglycerol acyltransferase family.</text>
</comment>
<keyword evidence="8" id="KW-0443">Lipid metabolism</keyword>
<evidence type="ECO:0000313" key="13">
    <source>
        <dbReference type="Proteomes" id="UP000694620"/>
    </source>
</evidence>
<dbReference type="EC" id="2.3.1.-" evidence="11"/>
<dbReference type="Pfam" id="PF03982">
    <property type="entry name" value="DAGAT"/>
    <property type="match status" value="1"/>
</dbReference>